<feature type="transmembrane region" description="Helical" evidence="1">
    <location>
        <begin position="225"/>
        <end position="245"/>
    </location>
</feature>
<dbReference type="STRING" id="869212.Turpa_0295"/>
<keyword evidence="1" id="KW-0812">Transmembrane</keyword>
<dbReference type="Proteomes" id="UP000006048">
    <property type="component" value="Chromosome"/>
</dbReference>
<dbReference type="EMBL" id="CP002959">
    <property type="protein sequence ID" value="AFM10955.1"/>
    <property type="molecule type" value="Genomic_DNA"/>
</dbReference>
<dbReference type="RefSeq" id="WP_014801475.1">
    <property type="nucleotide sequence ID" value="NC_018020.1"/>
</dbReference>
<dbReference type="AlphaFoldDB" id="I4B0Z8"/>
<gene>
    <name evidence="2" type="ordered locus">Turpa_0295</name>
</gene>
<organism evidence="2 3">
    <name type="scientific">Turneriella parva (strain ATCC BAA-1111 / DSM 21527 / NCTC 11395 / H)</name>
    <name type="common">Leptospira parva</name>
    <dbReference type="NCBI Taxonomy" id="869212"/>
    <lineage>
        <taxon>Bacteria</taxon>
        <taxon>Pseudomonadati</taxon>
        <taxon>Spirochaetota</taxon>
        <taxon>Spirochaetia</taxon>
        <taxon>Leptospirales</taxon>
        <taxon>Leptospiraceae</taxon>
        <taxon>Turneriella</taxon>
    </lineage>
</organism>
<dbReference type="KEGG" id="tpx:Turpa_0295"/>
<dbReference type="PATRIC" id="fig|869212.3.peg.257"/>
<keyword evidence="3" id="KW-1185">Reference proteome</keyword>
<evidence type="ECO:0000313" key="3">
    <source>
        <dbReference type="Proteomes" id="UP000006048"/>
    </source>
</evidence>
<evidence type="ECO:0000313" key="2">
    <source>
        <dbReference type="EMBL" id="AFM10955.1"/>
    </source>
</evidence>
<feature type="transmembrane region" description="Helical" evidence="1">
    <location>
        <begin position="187"/>
        <end position="205"/>
    </location>
</feature>
<keyword evidence="1" id="KW-0472">Membrane</keyword>
<feature type="transmembrane region" description="Helical" evidence="1">
    <location>
        <begin position="42"/>
        <end position="63"/>
    </location>
</feature>
<reference evidence="2 3" key="1">
    <citation type="submission" date="2012-06" db="EMBL/GenBank/DDBJ databases">
        <title>The complete chromosome of genome of Turneriella parva DSM 21527.</title>
        <authorList>
            <consortium name="US DOE Joint Genome Institute (JGI-PGF)"/>
            <person name="Lucas S."/>
            <person name="Han J."/>
            <person name="Lapidus A."/>
            <person name="Bruce D."/>
            <person name="Goodwin L."/>
            <person name="Pitluck S."/>
            <person name="Peters L."/>
            <person name="Kyrpides N."/>
            <person name="Mavromatis K."/>
            <person name="Ivanova N."/>
            <person name="Mikhailova N."/>
            <person name="Chertkov O."/>
            <person name="Detter J.C."/>
            <person name="Tapia R."/>
            <person name="Han C."/>
            <person name="Land M."/>
            <person name="Hauser L."/>
            <person name="Markowitz V."/>
            <person name="Cheng J.-F."/>
            <person name="Hugenholtz P."/>
            <person name="Woyke T."/>
            <person name="Wu D."/>
            <person name="Gronow S."/>
            <person name="Wellnitz S."/>
            <person name="Brambilla E."/>
            <person name="Klenk H.-P."/>
            <person name="Eisen J.A."/>
        </authorList>
    </citation>
    <scope>NUCLEOTIDE SEQUENCE [LARGE SCALE GENOMIC DNA]</scope>
    <source>
        <strain evidence="3">ATCC BAA-1111 / DSM 21527 / NCTC 11395 / H</strain>
    </source>
</reference>
<sequence>MPTKIPPLSLTAADRVNRISRSIRMADRYLRRHFTFLNHQNLIGFSIWLGSIAGMIGMAALYYFDMAPAWSVILVNAILASFLHELEHDLIHSLYFKETWIEKLMMWGVWAFRLNTPSPFYRKKIHLLHHKESGQFSDIEEQMIGNGMKWGIKRIITMLDQGLAFLINARRVGKTAPRLDMKEMARAAFPFTYLYQGTSLVFLFGNAYLLAMPHVDPAFVANADFVQLMALVNFMAVVIGLPNFIRQGALQIVSSSMHYFGDVNPDASVGLLEQCQVMTTRSWYMLPFQLFCFNFGSTHGIHHFIVNQPFYLRQIAAGYSHAAMKKYGVRFDDHGSFARANRYGSTALTTGHSSLRSPSPLGEGVGG</sequence>
<dbReference type="HOGENOM" id="CLU_823536_0_0_12"/>
<keyword evidence="1" id="KW-1133">Transmembrane helix</keyword>
<accession>I4B0Z8</accession>
<protein>
    <submittedName>
        <fullName evidence="2">Fatty acid desaturase</fullName>
    </submittedName>
</protein>
<proteinExistence type="predicted"/>
<evidence type="ECO:0000256" key="1">
    <source>
        <dbReference type="SAM" id="Phobius"/>
    </source>
</evidence>
<name>I4B0Z8_TURPD</name>